<dbReference type="AlphaFoldDB" id="A0AAW3JQL8"/>
<evidence type="ECO:0000256" key="1">
    <source>
        <dbReference type="ARBA" id="ARBA00004651"/>
    </source>
</evidence>
<comment type="subcellular location">
    <subcellularLocation>
        <location evidence="1">Cell membrane</location>
        <topology evidence="1">Multi-pass membrane protein</topology>
    </subcellularLocation>
</comment>
<evidence type="ECO:0000313" key="8">
    <source>
        <dbReference type="Proteomes" id="UP000050833"/>
    </source>
</evidence>
<protein>
    <recommendedName>
        <fullName evidence="9">ATP synthase I chain</fullName>
    </recommendedName>
</protein>
<evidence type="ECO:0000256" key="6">
    <source>
        <dbReference type="SAM" id="Phobius"/>
    </source>
</evidence>
<feature type="transmembrane region" description="Helical" evidence="6">
    <location>
        <begin position="36"/>
        <end position="55"/>
    </location>
</feature>
<dbReference type="RefSeq" id="WP_055946463.1">
    <property type="nucleotide sequence ID" value="NZ_LLKB01000007.1"/>
</dbReference>
<evidence type="ECO:0000256" key="2">
    <source>
        <dbReference type="ARBA" id="ARBA00022475"/>
    </source>
</evidence>
<comment type="caution">
    <text evidence="7">The sequence shown here is derived from an EMBL/GenBank/DDBJ whole genome shotgun (WGS) entry which is preliminary data.</text>
</comment>
<feature type="transmembrane region" description="Helical" evidence="6">
    <location>
        <begin position="76"/>
        <end position="95"/>
    </location>
</feature>
<evidence type="ECO:0000256" key="4">
    <source>
        <dbReference type="ARBA" id="ARBA00022989"/>
    </source>
</evidence>
<sequence length="131" mass="14703">MREAKKILKEMIIGVFIWSLPVLVMLAFIAENKPAAVCGVLAGAFTAAGIIYHMYKHLDIALDMDPENARKHTLKSAFQRTFIMVAVLMVSMIWYSYVHPIGVVLGLMGVKMTAYMQPYVHRFIASVKRVG</sequence>
<evidence type="ECO:0000313" key="7">
    <source>
        <dbReference type="EMBL" id="KQC84161.1"/>
    </source>
</evidence>
<keyword evidence="2" id="KW-1003">Cell membrane</keyword>
<dbReference type="Pfam" id="PF03899">
    <property type="entry name" value="ATP-synt_I"/>
    <property type="match status" value="1"/>
</dbReference>
<evidence type="ECO:0000256" key="3">
    <source>
        <dbReference type="ARBA" id="ARBA00022692"/>
    </source>
</evidence>
<keyword evidence="3 6" id="KW-0812">Transmembrane</keyword>
<evidence type="ECO:0000256" key="5">
    <source>
        <dbReference type="ARBA" id="ARBA00023136"/>
    </source>
</evidence>
<proteinExistence type="predicted"/>
<dbReference type="GO" id="GO:0005886">
    <property type="term" value="C:plasma membrane"/>
    <property type="evidence" value="ECO:0007669"/>
    <property type="project" value="UniProtKB-SubCell"/>
</dbReference>
<accession>A0AAW3JQL8</accession>
<keyword evidence="8" id="KW-1185">Reference proteome</keyword>
<name>A0AAW3JQL8_9FIRM</name>
<keyword evidence="5 6" id="KW-0472">Membrane</keyword>
<organism evidence="7 8">
    <name type="scientific">Butyribacter intestini</name>
    <dbReference type="NCBI Taxonomy" id="1703332"/>
    <lineage>
        <taxon>Bacteria</taxon>
        <taxon>Bacillati</taxon>
        <taxon>Bacillota</taxon>
        <taxon>Clostridia</taxon>
        <taxon>Lachnospirales</taxon>
        <taxon>Lachnospiraceae</taxon>
        <taxon>Butyribacter</taxon>
    </lineage>
</organism>
<reference evidence="7 8" key="1">
    <citation type="submission" date="2015-10" db="EMBL/GenBank/DDBJ databases">
        <title>Butyribacter intestini gen. nov., sp. nov., a butyric acid-producing bacterium of the family Lachnospiraceae isolated from the human faeces.</title>
        <authorList>
            <person name="Zou Y."/>
            <person name="Xue W."/>
            <person name="Luo G."/>
            <person name="Lv M."/>
        </authorList>
    </citation>
    <scope>NUCLEOTIDE SEQUENCE [LARGE SCALE GENOMIC DNA]</scope>
    <source>
        <strain evidence="7 8">TF01-11</strain>
    </source>
</reference>
<feature type="transmembrane region" description="Helical" evidence="6">
    <location>
        <begin position="12"/>
        <end position="30"/>
    </location>
</feature>
<dbReference type="InterPro" id="IPR005598">
    <property type="entry name" value="ATP_synth_I"/>
</dbReference>
<keyword evidence="4 6" id="KW-1133">Transmembrane helix</keyword>
<dbReference type="Proteomes" id="UP000050833">
    <property type="component" value="Unassembled WGS sequence"/>
</dbReference>
<evidence type="ECO:0008006" key="9">
    <source>
        <dbReference type="Google" id="ProtNLM"/>
    </source>
</evidence>
<gene>
    <name evidence="7" type="ORF">APZ18_14770</name>
</gene>
<dbReference type="EMBL" id="LLKB01000007">
    <property type="protein sequence ID" value="KQC84161.1"/>
    <property type="molecule type" value="Genomic_DNA"/>
</dbReference>